<dbReference type="RefSeq" id="WP_025838261.1">
    <property type="nucleotide sequence ID" value="NZ_CALTZT010000035.1"/>
</dbReference>
<dbReference type="CDD" id="cd04496">
    <property type="entry name" value="SSB_OBF"/>
    <property type="match status" value="1"/>
</dbReference>
<evidence type="ECO:0000256" key="1">
    <source>
        <dbReference type="ARBA" id="ARBA00023125"/>
    </source>
</evidence>
<dbReference type="AlphaFoldDB" id="A0A1T4N1X9"/>
<feature type="compositionally biased region" description="Polar residues" evidence="4">
    <location>
        <begin position="118"/>
        <end position="127"/>
    </location>
</feature>
<dbReference type="SUPFAM" id="SSF50249">
    <property type="entry name" value="Nucleic acid-binding proteins"/>
    <property type="match status" value="1"/>
</dbReference>
<dbReference type="PIRSF" id="PIRSF002070">
    <property type="entry name" value="SSB"/>
    <property type="match status" value="1"/>
</dbReference>
<dbReference type="InterPro" id="IPR011344">
    <property type="entry name" value="ssDNA-bd"/>
</dbReference>
<sequence>MSYNKVILIGNVGKDPEVKYFDRESCVATFSLATNERGYVKPNGEEVPPTTDWHQITTFKYTAMFVEKYVRKGAYLFVEGRIHYRDFTDRQGRSQRTTEIIADKVELLGRDRQHDSTTMETGVTTLSPEDAGDKYKKYTDMIKGKDPDLPF</sequence>
<accession>A0A1T4N1X9</accession>
<dbReference type="GO" id="GO:0006260">
    <property type="term" value="P:DNA replication"/>
    <property type="evidence" value="ECO:0007669"/>
    <property type="project" value="InterPro"/>
</dbReference>
<evidence type="ECO:0000313" key="6">
    <source>
        <dbReference type="Proteomes" id="UP000189956"/>
    </source>
</evidence>
<gene>
    <name evidence="5" type="ORF">SAMN02745205_01750</name>
</gene>
<dbReference type="PROSITE" id="PS50935">
    <property type="entry name" value="SSB"/>
    <property type="match status" value="1"/>
</dbReference>
<dbReference type="InterPro" id="IPR012340">
    <property type="entry name" value="NA-bd_OB-fold"/>
</dbReference>
<dbReference type="GO" id="GO:0009295">
    <property type="term" value="C:nucleoid"/>
    <property type="evidence" value="ECO:0007669"/>
    <property type="project" value="TreeGrafter"/>
</dbReference>
<dbReference type="EMBL" id="FUWL01000017">
    <property type="protein sequence ID" value="SJZ73339.1"/>
    <property type="molecule type" value="Genomic_DNA"/>
</dbReference>
<organism evidence="5 6">
    <name type="scientific">Porphyromonas cangingivalis</name>
    <dbReference type="NCBI Taxonomy" id="36874"/>
    <lineage>
        <taxon>Bacteria</taxon>
        <taxon>Pseudomonadati</taxon>
        <taxon>Bacteroidota</taxon>
        <taxon>Bacteroidia</taxon>
        <taxon>Bacteroidales</taxon>
        <taxon>Porphyromonadaceae</taxon>
        <taxon>Porphyromonas</taxon>
    </lineage>
</organism>
<dbReference type="InterPro" id="IPR000424">
    <property type="entry name" value="Primosome_PriB/ssb"/>
</dbReference>
<keyword evidence="1 2" id="KW-0238">DNA-binding</keyword>
<dbReference type="Gene3D" id="2.40.50.140">
    <property type="entry name" value="Nucleic acid-binding proteins"/>
    <property type="match status" value="1"/>
</dbReference>
<evidence type="ECO:0000256" key="4">
    <source>
        <dbReference type="SAM" id="MobiDB-lite"/>
    </source>
</evidence>
<reference evidence="5 6" key="1">
    <citation type="submission" date="2017-02" db="EMBL/GenBank/DDBJ databases">
        <authorList>
            <person name="Peterson S.W."/>
        </authorList>
    </citation>
    <scope>NUCLEOTIDE SEQUENCE [LARGE SCALE GENOMIC DNA]</scope>
    <source>
        <strain evidence="5 6">ATCC 700135</strain>
    </source>
</reference>
<dbReference type="Proteomes" id="UP000189956">
    <property type="component" value="Unassembled WGS sequence"/>
</dbReference>
<dbReference type="PANTHER" id="PTHR10302:SF0">
    <property type="entry name" value="SINGLE-STRANDED DNA-BINDING PROTEIN, MITOCHONDRIAL"/>
    <property type="match status" value="1"/>
</dbReference>
<dbReference type="GO" id="GO:0003697">
    <property type="term" value="F:single-stranded DNA binding"/>
    <property type="evidence" value="ECO:0007669"/>
    <property type="project" value="UniProtKB-UniRule"/>
</dbReference>
<comment type="subunit">
    <text evidence="2">Homotetramer.</text>
</comment>
<dbReference type="HAMAP" id="MF_00984">
    <property type="entry name" value="SSB"/>
    <property type="match status" value="1"/>
</dbReference>
<evidence type="ECO:0000256" key="2">
    <source>
        <dbReference type="HAMAP-Rule" id="MF_00984"/>
    </source>
</evidence>
<dbReference type="Pfam" id="PF00436">
    <property type="entry name" value="SSB"/>
    <property type="match status" value="1"/>
</dbReference>
<evidence type="ECO:0000256" key="3">
    <source>
        <dbReference type="PIRNR" id="PIRNR002070"/>
    </source>
</evidence>
<protein>
    <recommendedName>
        <fullName evidence="2 3">Single-stranded DNA-binding protein</fullName>
        <shortName evidence="2">SSB</shortName>
    </recommendedName>
</protein>
<evidence type="ECO:0000313" key="5">
    <source>
        <dbReference type="EMBL" id="SJZ73339.1"/>
    </source>
</evidence>
<comment type="caution">
    <text evidence="2">Lacks conserved residue(s) required for the propagation of feature annotation.</text>
</comment>
<feature type="region of interest" description="Disordered" evidence="4">
    <location>
        <begin position="113"/>
        <end position="132"/>
    </location>
</feature>
<proteinExistence type="inferred from homology"/>
<dbReference type="NCBIfam" id="TIGR00621">
    <property type="entry name" value="ssb"/>
    <property type="match status" value="1"/>
</dbReference>
<name>A0A1T4N1X9_PORCN</name>
<dbReference type="PANTHER" id="PTHR10302">
    <property type="entry name" value="SINGLE-STRANDED DNA-BINDING PROTEIN"/>
    <property type="match status" value="1"/>
</dbReference>